<evidence type="ECO:0000256" key="2">
    <source>
        <dbReference type="ARBA" id="ARBA00009688"/>
    </source>
</evidence>
<feature type="compositionally biased region" description="Basic and acidic residues" evidence="11">
    <location>
        <begin position="37"/>
        <end position="60"/>
    </location>
</feature>
<feature type="domain" description="Dynein regulatory complex protein 1/2 N-terminal" evidence="12">
    <location>
        <begin position="85"/>
        <end position="186"/>
    </location>
</feature>
<evidence type="ECO:0000313" key="15">
    <source>
        <dbReference type="Proteomes" id="UP000316079"/>
    </source>
</evidence>
<evidence type="ECO:0000256" key="11">
    <source>
        <dbReference type="SAM" id="MobiDB-lite"/>
    </source>
</evidence>
<evidence type="ECO:0000256" key="1">
    <source>
        <dbReference type="ARBA" id="ARBA00004611"/>
    </source>
</evidence>
<feature type="region of interest" description="Disordered" evidence="11">
    <location>
        <begin position="1"/>
        <end position="60"/>
    </location>
</feature>
<evidence type="ECO:0000256" key="5">
    <source>
        <dbReference type="ARBA" id="ARBA00023054"/>
    </source>
</evidence>
<evidence type="ECO:0000259" key="13">
    <source>
        <dbReference type="Pfam" id="PF14775"/>
    </source>
</evidence>
<dbReference type="PANTHER" id="PTHR21625:SF1">
    <property type="entry name" value="DYNEIN REGULATORY COMPLEX PROTEIN 1"/>
    <property type="match status" value="1"/>
</dbReference>
<dbReference type="InterPro" id="IPR039505">
    <property type="entry name" value="DRC1/2_N"/>
</dbReference>
<organism evidence="14 15">
    <name type="scientific">Danionella cerebrum</name>
    <dbReference type="NCBI Taxonomy" id="2873325"/>
    <lineage>
        <taxon>Eukaryota</taxon>
        <taxon>Metazoa</taxon>
        <taxon>Chordata</taxon>
        <taxon>Craniata</taxon>
        <taxon>Vertebrata</taxon>
        <taxon>Euteleostomi</taxon>
        <taxon>Actinopterygii</taxon>
        <taxon>Neopterygii</taxon>
        <taxon>Teleostei</taxon>
        <taxon>Ostariophysi</taxon>
        <taxon>Cypriniformes</taxon>
        <taxon>Danionidae</taxon>
        <taxon>Danioninae</taxon>
        <taxon>Danionella</taxon>
    </lineage>
</organism>
<evidence type="ECO:0000256" key="10">
    <source>
        <dbReference type="SAM" id="Coils"/>
    </source>
</evidence>
<dbReference type="EMBL" id="SRMA01023950">
    <property type="protein sequence ID" value="TRZ02440.1"/>
    <property type="molecule type" value="Genomic_DNA"/>
</dbReference>
<evidence type="ECO:0000256" key="9">
    <source>
        <dbReference type="ARBA" id="ARBA00046115"/>
    </source>
</evidence>
<dbReference type="AlphaFoldDB" id="A0A553RJV0"/>
<dbReference type="GO" id="GO:0003352">
    <property type="term" value="P:regulation of cilium movement"/>
    <property type="evidence" value="ECO:0007669"/>
    <property type="project" value="TreeGrafter"/>
</dbReference>
<evidence type="ECO:0000256" key="7">
    <source>
        <dbReference type="ARBA" id="ARBA00023273"/>
    </source>
</evidence>
<comment type="subcellular location">
    <subcellularLocation>
        <location evidence="1">Cytoplasm</location>
        <location evidence="1">Cytoskeleton</location>
        <location evidence="1">Flagellum axoneme</location>
    </subcellularLocation>
</comment>
<reference evidence="14 15" key="1">
    <citation type="journal article" date="2019" name="Sci. Data">
        <title>Hybrid genome assembly and annotation of Danionella translucida.</title>
        <authorList>
            <person name="Kadobianskyi M."/>
            <person name="Schulze L."/>
            <person name="Schuelke M."/>
            <person name="Judkewitz B."/>
        </authorList>
    </citation>
    <scope>NUCLEOTIDE SEQUENCE [LARGE SCALE GENOMIC DNA]</scope>
    <source>
        <strain evidence="14 15">Bolton</strain>
    </source>
</reference>
<keyword evidence="15" id="KW-1185">Reference proteome</keyword>
<dbReference type="GO" id="GO:0005858">
    <property type="term" value="C:axonemal dynein complex"/>
    <property type="evidence" value="ECO:0007669"/>
    <property type="project" value="InterPro"/>
</dbReference>
<comment type="similarity">
    <text evidence="2">Belongs to the DRC1 family.</text>
</comment>
<sequence length="685" mass="79243">MYHTETPAGEGSSEPGPSVYSKNQEERIRARRLRITARNEAETRQQHGDETQGNQDMKEEALKSQLEHMAKLNTDGLELITNVQVAAEARESNRKTEQEEASHLRKEKLENEANASLEKLEEITHKWTDATNKKTPLELRDGLNSQQQLCEQILAEKNKLISELQQELKVSDDRYVKDLKRQAKDIDLLIERMEEQISTLKKSYQGDLQQIESVFDEERRTLLIKHMKKWENQMKERSEKELENMMQSLSLLELHAELLQKLRIQTAEENNVDKIRMDTEVQNLRKKVQEMKFNCHLNEEKLDYKYDVLKKREEENAVVKSQLKRKIIRMQDLLNDLKSKCAKQEKQTKARNQSLINEHTCIHQQYKDMQTKARHFAALDAERLEKLWLMYEDEAKALASRALETDRIIHEQQLGLGWISPTLAFMERSGPIQQKTLNTATVMAADALQEETAGISESEGLDTTEGEVDKRTVRRLLELLCDEMGFLVESKLMSLLSPLEKKEQSLIKLDAIFSAIGIKSEKDVYIMAKFFLNYRHHGSQTLEGDQTSREDEEEPSDSIHPEDLLVALKDFTAQYCRQYSSKPHLSFDALASQKRSILGLNTREDSEDAAYWENIANVMPESKLKLWDALDSALHKYHSVLVERSGLLGETQGIQQENTELKQLLRLYTASKATGDMDKIRQFPV</sequence>
<feature type="coiled-coil region" evidence="10">
    <location>
        <begin position="320"/>
        <end position="347"/>
    </location>
</feature>
<evidence type="ECO:0000259" key="12">
    <source>
        <dbReference type="Pfam" id="PF14772"/>
    </source>
</evidence>
<protein>
    <recommendedName>
        <fullName evidence="3">Dynein regulatory complex protein 1</fullName>
    </recommendedName>
    <alternativeName>
        <fullName evidence="8">Coiled-coil domain-containing protein 164</fullName>
    </alternativeName>
</protein>
<dbReference type="GO" id="GO:0070286">
    <property type="term" value="P:axonemal dynein complex assembly"/>
    <property type="evidence" value="ECO:0007669"/>
    <property type="project" value="InterPro"/>
</dbReference>
<name>A0A553RJV0_9TELE</name>
<evidence type="ECO:0000256" key="6">
    <source>
        <dbReference type="ARBA" id="ARBA00023069"/>
    </source>
</evidence>
<evidence type="ECO:0000256" key="3">
    <source>
        <dbReference type="ARBA" id="ARBA00013815"/>
    </source>
</evidence>
<feature type="coiled-coil region" evidence="10">
    <location>
        <begin position="87"/>
        <end position="210"/>
    </location>
</feature>
<comment type="function">
    <text evidence="9">Component of the nexin-dynein regulatory complex (N-DRC) a key regulator of ciliary/flagellar motility which maintains the alignment and integrity of the distal axoneme and regulates microtubule sliding in motile axonemes. Plays a critical role in the assembly of N-DRC and also stabilizes the assembly of multiple inner dynein arms and radial spokes. Coassembles with CCDC65/DRC2 to form a central scaffold needed for assembly of the N-DRC and its attachment to the outer doublet microtubules.</text>
</comment>
<dbReference type="GO" id="GO:0060285">
    <property type="term" value="P:cilium-dependent cell motility"/>
    <property type="evidence" value="ECO:0007669"/>
    <property type="project" value="TreeGrafter"/>
</dbReference>
<feature type="domain" description="Dynein regulatory complex protein 1 C-terminal" evidence="13">
    <location>
        <begin position="610"/>
        <end position="668"/>
    </location>
</feature>
<evidence type="ECO:0000256" key="8">
    <source>
        <dbReference type="ARBA" id="ARBA00031554"/>
    </source>
</evidence>
<dbReference type="OrthoDB" id="10260459at2759"/>
<proteinExistence type="inferred from homology"/>
<gene>
    <name evidence="14" type="ORF">DNTS_034482</name>
</gene>
<dbReference type="PANTHER" id="PTHR21625">
    <property type="entry name" value="NYD-SP28 PROTEIN"/>
    <property type="match status" value="1"/>
</dbReference>
<keyword evidence="4" id="KW-0282">Flagellum</keyword>
<dbReference type="InterPro" id="IPR039750">
    <property type="entry name" value="DRC1/DRC2"/>
</dbReference>
<evidence type="ECO:0000313" key="14">
    <source>
        <dbReference type="EMBL" id="TRZ02440.1"/>
    </source>
</evidence>
<keyword evidence="6" id="KW-0969">Cilium</keyword>
<evidence type="ECO:0000256" key="4">
    <source>
        <dbReference type="ARBA" id="ARBA00022846"/>
    </source>
</evidence>
<dbReference type="STRING" id="623744.A0A553RJV0"/>
<keyword evidence="5 10" id="KW-0175">Coiled coil</keyword>
<dbReference type="Pfam" id="PF14772">
    <property type="entry name" value="NYD-SP28"/>
    <property type="match status" value="1"/>
</dbReference>
<keyword evidence="7" id="KW-0966">Cell projection</keyword>
<dbReference type="Proteomes" id="UP000316079">
    <property type="component" value="Unassembled WGS sequence"/>
</dbReference>
<accession>A0A553RJV0</accession>
<comment type="caution">
    <text evidence="14">The sequence shown here is derived from an EMBL/GenBank/DDBJ whole genome shotgun (WGS) entry which is preliminary data.</text>
</comment>
<dbReference type="InterPro" id="IPR029440">
    <property type="entry name" value="DRC1_C"/>
</dbReference>
<dbReference type="Pfam" id="PF14775">
    <property type="entry name" value="NYD-SP28_assoc"/>
    <property type="match status" value="1"/>
</dbReference>